<dbReference type="Proteomes" id="UP001153076">
    <property type="component" value="Unassembled WGS sequence"/>
</dbReference>
<keyword evidence="6" id="KW-0418">Kinase</keyword>
<dbReference type="InterPro" id="IPR055164">
    <property type="entry name" value="EDR1/CTR1/ARMC3-like_pept-like"/>
</dbReference>
<organism evidence="13 14">
    <name type="scientific">Carnegiea gigantea</name>
    <dbReference type="NCBI Taxonomy" id="171969"/>
    <lineage>
        <taxon>Eukaryota</taxon>
        <taxon>Viridiplantae</taxon>
        <taxon>Streptophyta</taxon>
        <taxon>Embryophyta</taxon>
        <taxon>Tracheophyta</taxon>
        <taxon>Spermatophyta</taxon>
        <taxon>Magnoliopsida</taxon>
        <taxon>eudicotyledons</taxon>
        <taxon>Gunneridae</taxon>
        <taxon>Pentapetalae</taxon>
        <taxon>Caryophyllales</taxon>
        <taxon>Cactineae</taxon>
        <taxon>Cactaceae</taxon>
        <taxon>Cactoideae</taxon>
        <taxon>Echinocereeae</taxon>
        <taxon>Carnegiea</taxon>
    </lineage>
</organism>
<dbReference type="SUPFAM" id="SSF56112">
    <property type="entry name" value="Protein kinase-like (PK-like)"/>
    <property type="match status" value="1"/>
</dbReference>
<gene>
    <name evidence="13" type="ORF">Cgig2_025273</name>
</gene>
<dbReference type="OrthoDB" id="339325at2759"/>
<evidence type="ECO:0000313" key="14">
    <source>
        <dbReference type="Proteomes" id="UP001153076"/>
    </source>
</evidence>
<feature type="compositionally biased region" description="Pro residues" evidence="11">
    <location>
        <begin position="128"/>
        <end position="137"/>
    </location>
</feature>
<dbReference type="GO" id="GO:0010182">
    <property type="term" value="P:sugar mediated signaling pathway"/>
    <property type="evidence" value="ECO:0007669"/>
    <property type="project" value="UniProtKB-ARBA"/>
</dbReference>
<evidence type="ECO:0000256" key="8">
    <source>
        <dbReference type="ARBA" id="ARBA00047899"/>
    </source>
</evidence>
<dbReference type="PROSITE" id="PS00107">
    <property type="entry name" value="PROTEIN_KINASE_ATP"/>
    <property type="match status" value="1"/>
</dbReference>
<keyword evidence="3" id="KW-0723">Serine/threonine-protein kinase</keyword>
<reference evidence="13" key="1">
    <citation type="submission" date="2022-04" db="EMBL/GenBank/DDBJ databases">
        <title>Carnegiea gigantea Genome sequencing and assembly v2.</title>
        <authorList>
            <person name="Copetti D."/>
            <person name="Sanderson M.J."/>
            <person name="Burquez A."/>
            <person name="Wojciechowski M.F."/>
        </authorList>
    </citation>
    <scope>NUCLEOTIDE SEQUENCE</scope>
    <source>
        <strain evidence="13">SGP5-SGP5p</strain>
        <tissue evidence="13">Aerial part</tissue>
    </source>
</reference>
<evidence type="ECO:0000256" key="3">
    <source>
        <dbReference type="ARBA" id="ARBA00022527"/>
    </source>
</evidence>
<dbReference type="Gene3D" id="1.10.510.10">
    <property type="entry name" value="Transferase(Phosphotransferase) domain 1"/>
    <property type="match status" value="1"/>
</dbReference>
<accession>A0A9Q1KAS9</accession>
<evidence type="ECO:0000256" key="2">
    <source>
        <dbReference type="ARBA" id="ARBA00012513"/>
    </source>
</evidence>
<evidence type="ECO:0000256" key="6">
    <source>
        <dbReference type="ARBA" id="ARBA00022777"/>
    </source>
</evidence>
<dbReference type="InterPro" id="IPR011009">
    <property type="entry name" value="Kinase-like_dom_sf"/>
</dbReference>
<feature type="region of interest" description="Disordered" evidence="11">
    <location>
        <begin position="10"/>
        <end position="40"/>
    </location>
</feature>
<evidence type="ECO:0000256" key="4">
    <source>
        <dbReference type="ARBA" id="ARBA00022679"/>
    </source>
</evidence>
<feature type="region of interest" description="Disordered" evidence="11">
    <location>
        <begin position="128"/>
        <end position="148"/>
    </location>
</feature>
<comment type="caution">
    <text evidence="13">The sequence shown here is derived from an EMBL/GenBank/DDBJ whole genome shotgun (WGS) entry which is preliminary data.</text>
</comment>
<evidence type="ECO:0000256" key="11">
    <source>
        <dbReference type="SAM" id="MobiDB-lite"/>
    </source>
</evidence>
<dbReference type="GO" id="GO:0006950">
    <property type="term" value="P:response to stress"/>
    <property type="evidence" value="ECO:0007669"/>
    <property type="project" value="UniProtKB-ARBA"/>
</dbReference>
<dbReference type="EC" id="2.7.11.1" evidence="2"/>
<evidence type="ECO:0000256" key="5">
    <source>
        <dbReference type="ARBA" id="ARBA00022741"/>
    </source>
</evidence>
<dbReference type="Pfam" id="PF14381">
    <property type="entry name" value="EDR1_CTR1_ARMC3_pept"/>
    <property type="match status" value="2"/>
</dbReference>
<evidence type="ECO:0000256" key="9">
    <source>
        <dbReference type="ARBA" id="ARBA00048679"/>
    </source>
</evidence>
<evidence type="ECO:0000256" key="7">
    <source>
        <dbReference type="ARBA" id="ARBA00022840"/>
    </source>
</evidence>
<name>A0A9Q1KAS9_9CARY</name>
<keyword evidence="7 10" id="KW-0067">ATP-binding</keyword>
<dbReference type="PROSITE" id="PS00108">
    <property type="entry name" value="PROTEIN_KINASE_ST"/>
    <property type="match status" value="1"/>
</dbReference>
<evidence type="ECO:0000256" key="10">
    <source>
        <dbReference type="PROSITE-ProRule" id="PRU10141"/>
    </source>
</evidence>
<dbReference type="GO" id="GO:0004674">
    <property type="term" value="F:protein serine/threonine kinase activity"/>
    <property type="evidence" value="ECO:0007669"/>
    <property type="project" value="UniProtKB-KW"/>
</dbReference>
<dbReference type="EMBL" id="JAKOGI010000199">
    <property type="protein sequence ID" value="KAJ8440074.1"/>
    <property type="molecule type" value="Genomic_DNA"/>
</dbReference>
<protein>
    <recommendedName>
        <fullName evidence="2">non-specific serine/threonine protein kinase</fullName>
        <ecNumber evidence="2">2.7.11.1</ecNumber>
    </recommendedName>
</protein>
<keyword evidence="14" id="KW-1185">Reference proteome</keyword>
<dbReference type="InterPro" id="IPR017441">
    <property type="entry name" value="Protein_kinase_ATP_BS"/>
</dbReference>
<dbReference type="AlphaFoldDB" id="A0A9Q1KAS9"/>
<dbReference type="PROSITE" id="PS50011">
    <property type="entry name" value="PROTEIN_KINASE_DOM"/>
    <property type="match status" value="1"/>
</dbReference>
<feature type="region of interest" description="Disordered" evidence="11">
    <location>
        <begin position="224"/>
        <end position="245"/>
    </location>
</feature>
<evidence type="ECO:0000313" key="13">
    <source>
        <dbReference type="EMBL" id="KAJ8440074.1"/>
    </source>
</evidence>
<dbReference type="InterPro" id="IPR051681">
    <property type="entry name" value="Ser/Thr_Kinases-Pseudokinases"/>
</dbReference>
<evidence type="ECO:0000256" key="1">
    <source>
        <dbReference type="ARBA" id="ARBA00010507"/>
    </source>
</evidence>
<dbReference type="InterPro" id="IPR000719">
    <property type="entry name" value="Prot_kinase_dom"/>
</dbReference>
<dbReference type="PRINTS" id="PR00109">
    <property type="entry name" value="TYRKINASE"/>
</dbReference>
<dbReference type="FunFam" id="3.30.200.20:FF:000060">
    <property type="entry name" value="Serine/threonine-protein kinase isoform 1"/>
    <property type="match status" value="1"/>
</dbReference>
<dbReference type="CDD" id="cd13999">
    <property type="entry name" value="STKc_MAP3K-like"/>
    <property type="match status" value="1"/>
</dbReference>
<keyword evidence="4" id="KW-0808">Transferase</keyword>
<dbReference type="SMART" id="SM00220">
    <property type="entry name" value="S_TKc"/>
    <property type="match status" value="1"/>
</dbReference>
<comment type="catalytic activity">
    <reaction evidence="8">
        <text>L-threonyl-[protein] + ATP = O-phospho-L-threonyl-[protein] + ADP + H(+)</text>
        <dbReference type="Rhea" id="RHEA:46608"/>
        <dbReference type="Rhea" id="RHEA-COMP:11060"/>
        <dbReference type="Rhea" id="RHEA-COMP:11605"/>
        <dbReference type="ChEBI" id="CHEBI:15378"/>
        <dbReference type="ChEBI" id="CHEBI:30013"/>
        <dbReference type="ChEBI" id="CHEBI:30616"/>
        <dbReference type="ChEBI" id="CHEBI:61977"/>
        <dbReference type="ChEBI" id="CHEBI:456216"/>
        <dbReference type="EC" id="2.7.11.1"/>
    </reaction>
</comment>
<evidence type="ECO:0000259" key="12">
    <source>
        <dbReference type="PROSITE" id="PS50011"/>
    </source>
</evidence>
<keyword evidence="5 10" id="KW-0547">Nucleotide-binding</keyword>
<dbReference type="PANTHER" id="PTHR44329">
    <property type="entry name" value="SERINE/THREONINE-PROTEIN KINASE TNNI3K-RELATED"/>
    <property type="match status" value="1"/>
</dbReference>
<dbReference type="InterPro" id="IPR008271">
    <property type="entry name" value="Ser/Thr_kinase_AS"/>
</dbReference>
<feature type="binding site" evidence="10">
    <location>
        <position position="761"/>
    </location>
    <ligand>
        <name>ATP</name>
        <dbReference type="ChEBI" id="CHEBI:30616"/>
    </ligand>
</feature>
<comment type="catalytic activity">
    <reaction evidence="9">
        <text>L-seryl-[protein] + ATP = O-phospho-L-seryl-[protein] + ADP + H(+)</text>
        <dbReference type="Rhea" id="RHEA:17989"/>
        <dbReference type="Rhea" id="RHEA-COMP:9863"/>
        <dbReference type="Rhea" id="RHEA-COMP:11604"/>
        <dbReference type="ChEBI" id="CHEBI:15378"/>
        <dbReference type="ChEBI" id="CHEBI:29999"/>
        <dbReference type="ChEBI" id="CHEBI:30616"/>
        <dbReference type="ChEBI" id="CHEBI:83421"/>
        <dbReference type="ChEBI" id="CHEBI:456216"/>
        <dbReference type="EC" id="2.7.11.1"/>
    </reaction>
</comment>
<dbReference type="GO" id="GO:0005524">
    <property type="term" value="F:ATP binding"/>
    <property type="evidence" value="ECO:0007669"/>
    <property type="project" value="UniProtKB-UniRule"/>
</dbReference>
<dbReference type="Gene3D" id="3.30.200.20">
    <property type="entry name" value="Phosphorylase Kinase, domain 1"/>
    <property type="match status" value="1"/>
</dbReference>
<dbReference type="Pfam" id="PF07714">
    <property type="entry name" value="PK_Tyr_Ser-Thr"/>
    <property type="match status" value="1"/>
</dbReference>
<dbReference type="PANTHER" id="PTHR44329:SF96">
    <property type="entry name" value="OS04G0610900 PROTEIN"/>
    <property type="match status" value="1"/>
</dbReference>
<dbReference type="InterPro" id="IPR001245">
    <property type="entry name" value="Ser-Thr/Tyr_kinase_cat_dom"/>
</dbReference>
<feature type="domain" description="Protein kinase" evidence="12">
    <location>
        <begin position="734"/>
        <end position="990"/>
    </location>
</feature>
<dbReference type="FunFam" id="1.10.510.10:FF:000193">
    <property type="entry name" value="Serine/threonine-protein kinase CTR1"/>
    <property type="match status" value="1"/>
</dbReference>
<sequence length="1013" mass="112112">MPHRATYIFPRQFPGNGGFPQPQPQPQPPCGSAADHEKKKKKVDLLKSGFNKNVIGGIGNDEEELLVKKFTGDCELKISNYSTQKKKLATFYNWFGADVHNNKKKAAIDEVIKPAKLSYDESELLLPPEPEAVPEPTPVIGGQRSPSPATVAKDSGFFRQLSLSSSLDSETVSRKDSGLGFDRQASLPQLSSCGSSYGGGSFFSSEIQEIQSTVQSSVMARTHEMEDEEVFSQDNRKEKEAENRKSLAEKARQSYYLQITLARRLSSGANLGIGNEPRMLSFESGIEGHGLSSDAEAVSYRLWVNGSLSYTDKISDGFYNILGMNPQVWVMCNDVEESKHVPSLTSLKAISPHDTAMEVVLLDKYGDSRLRELQDKAQELSSASQNTLVLVEQLGKLVSVHMGGDFPVEQGDLELRWKMVSKRMKDLHQCIVLPIGSLSSGLCRHRAILFKVTKIFHLLSSCELCGKYYVIVFVMQKLADYVGLPCRIARGCRYCSADHRSSCLVIIEDDGKLPREYVVDLVREPGSVHRPDSSINGGLLSSVPSPFQISLAKEFRRPSARNASCNQVPISKRTCASSGPLSPGSYSEGYLLEEGKSHADSSLDQVCEGVKPSVVPVVLHNPGSQDIRRPNLIATQMTVTEAVAVSGEASIHGYSSHSAEQSVQKNYKKEIAVSGQLIDIAVEQPMLDLSQPIIQEVDDKSEKQYSFPASSIPKYLDMEPSLAMDWLEISWDDLHLKERVGAGSFGTVHRAEWHGSDVAVKVLSVQDFQDDQLREFLREVAIMKRVRHPNVVLFMGAVTKRPHLSIVTEYLPRGSLYRLLHRPASGEVLDQRRRLRMALDVAKGINYLHCLNPPVVHWDLKSPNLLVDKNWTVCDFGLSRFKAHTFISSKSVAGTPEWMAPEFLRGEPSNEKSDVYSFGVILWELVTMQQPWTGLGPAQIVGAVAFQNRRLTIPPSTSPLLANLMEACWADDPTQRPSFKSIVQTLKKLLKSPSQLIQMGGSCEACQSSSQPK</sequence>
<feature type="compositionally biased region" description="Basic and acidic residues" evidence="11">
    <location>
        <begin position="234"/>
        <end position="245"/>
    </location>
</feature>
<proteinExistence type="inferred from homology"/>
<comment type="similarity">
    <text evidence="1">Belongs to the protein kinase superfamily. TKL Ser/Thr protein kinase family. RAF subfamily.</text>
</comment>